<dbReference type="Proteomes" id="UP000287865">
    <property type="component" value="Unassembled WGS sequence"/>
</dbReference>
<dbReference type="GO" id="GO:0009881">
    <property type="term" value="F:photoreceptor activity"/>
    <property type="evidence" value="ECO:0007669"/>
    <property type="project" value="UniProtKB-KW"/>
</dbReference>
<dbReference type="Pfam" id="PF00990">
    <property type="entry name" value="GGDEF"/>
    <property type="match status" value="1"/>
</dbReference>
<dbReference type="GO" id="GO:1902201">
    <property type="term" value="P:negative regulation of bacterial-type flagellum-dependent cell motility"/>
    <property type="evidence" value="ECO:0007669"/>
    <property type="project" value="TreeGrafter"/>
</dbReference>
<accession>A0A327WYT1</accession>
<dbReference type="SUPFAM" id="SSF55781">
    <property type="entry name" value="GAF domain-like"/>
    <property type="match status" value="2"/>
</dbReference>
<keyword evidence="4" id="KW-0716">Sensory transduction</keyword>
<sequence length="689" mass="77115">MSQSELQPLIDACEQEPIHIPGGIQPYGAMLAFSPYFSRVLQASANAADFFAVDDIWQASAHSLIDGWVLQQAHEALQFGETLSVEVGGIAYLVYASDSYWVVEAERLAPHHAQTSIRRTLERAIHAFANQQTPQDLLNELTRQVRRVSGFERVMVYQFDADWHGRVTADATGQRLSSMLGHHFPASDIPAQARAMYSHNPFRIIGSATQNPIPLQAAADTLEQTPVNMSAGALRAVSPIHMQYLQNLGVAASSSIGIFNENKLWGIIACHHIEDIWLNVKTREALVLMVQYASQRFFYLEQAATQGYQRQVHKLRDTMARDDARSQTPQQLFDNHAQGWLDVLNADGCCYIEGQQRVCSMGNLPTQTSCRAITAWLNENVQRQPYWSTRNILQSTGLTLQSDDRDFAGLMAVPMYLQGEEPAWLLFYRKEEVEVRSWAGKPEKQVYKGATGDMLGPRKSFAMWQQKVEGQSAPWSDETLFAARDLARDLLVVTDSMHLKSLNEKLACANAKLTELAERDDLTGVWNRRYAEQRLKEGLQKAKRYQHPLSVLLLDLDRFKQINDQHGHNVGDQVLQAVCDEVAGLVRETDIFARWGGEEFIVITSDTRANDALGLAERVRQAVANLQVGDLPKVTVSIGVAEFQHDQTWDSIVERADKAMYRAKQQGRDQVVSDGSNSGSKANADSESA</sequence>
<dbReference type="GO" id="GO:0006355">
    <property type="term" value="P:regulation of DNA-templated transcription"/>
    <property type="evidence" value="ECO:0007669"/>
    <property type="project" value="InterPro"/>
</dbReference>
<dbReference type="Pfam" id="PF00360">
    <property type="entry name" value="PHY"/>
    <property type="match status" value="1"/>
</dbReference>
<feature type="compositionally biased region" description="Polar residues" evidence="8">
    <location>
        <begin position="673"/>
        <end position="689"/>
    </location>
</feature>
<keyword evidence="3" id="KW-0600">Photoreceptor protein</keyword>
<evidence type="ECO:0000313" key="13">
    <source>
        <dbReference type="Proteomes" id="UP000249203"/>
    </source>
</evidence>
<dbReference type="Gene3D" id="3.30.450.20">
    <property type="entry name" value="PAS domain"/>
    <property type="match status" value="1"/>
</dbReference>
<dbReference type="Proteomes" id="UP000249203">
    <property type="component" value="Unassembled WGS sequence"/>
</dbReference>
<feature type="region of interest" description="Disordered" evidence="8">
    <location>
        <begin position="663"/>
        <end position="689"/>
    </location>
</feature>
<dbReference type="InterPro" id="IPR050469">
    <property type="entry name" value="Diguanylate_Cyclase"/>
</dbReference>
<proteinExistence type="predicted"/>
<evidence type="ECO:0000259" key="10">
    <source>
        <dbReference type="PROSITE" id="PS50887"/>
    </source>
</evidence>
<dbReference type="EMBL" id="PIPK01000005">
    <property type="protein sequence ID" value="RUO24852.1"/>
    <property type="molecule type" value="Genomic_DNA"/>
</dbReference>
<comment type="caution">
    <text evidence="11">The sequence shown here is derived from an EMBL/GenBank/DDBJ whole genome shotgun (WGS) entry which is preliminary data.</text>
</comment>
<dbReference type="Gene3D" id="3.30.70.270">
    <property type="match status" value="1"/>
</dbReference>
<keyword evidence="5" id="KW-0157">Chromophore</keyword>
<dbReference type="InterPro" id="IPR029016">
    <property type="entry name" value="GAF-like_dom_sf"/>
</dbReference>
<dbReference type="AlphaFoldDB" id="A0A327WYT1"/>
<dbReference type="InterPro" id="IPR029787">
    <property type="entry name" value="Nucleotide_cyclase"/>
</dbReference>
<dbReference type="RefSeq" id="WP_111569169.1">
    <property type="nucleotide sequence ID" value="NZ_PIPK01000005.1"/>
</dbReference>
<dbReference type="FunFam" id="3.30.70.270:FF:000001">
    <property type="entry name" value="Diguanylate cyclase domain protein"/>
    <property type="match status" value="1"/>
</dbReference>
<dbReference type="GO" id="GO:0005886">
    <property type="term" value="C:plasma membrane"/>
    <property type="evidence" value="ECO:0007669"/>
    <property type="project" value="TreeGrafter"/>
</dbReference>
<comment type="cofactor">
    <cofactor evidence="1">
        <name>Mg(2+)</name>
        <dbReference type="ChEBI" id="CHEBI:18420"/>
    </cofactor>
</comment>
<evidence type="ECO:0000313" key="11">
    <source>
        <dbReference type="EMBL" id="RAJ98323.1"/>
    </source>
</evidence>
<evidence type="ECO:0000313" key="12">
    <source>
        <dbReference type="EMBL" id="RUO24852.1"/>
    </source>
</evidence>
<dbReference type="GO" id="GO:0052621">
    <property type="term" value="F:diguanylate cyclase activity"/>
    <property type="evidence" value="ECO:0007669"/>
    <property type="project" value="UniProtKB-EC"/>
</dbReference>
<dbReference type="PRINTS" id="PR01033">
    <property type="entry name" value="PHYTOCHROME"/>
</dbReference>
<dbReference type="InterPro" id="IPR000160">
    <property type="entry name" value="GGDEF_dom"/>
</dbReference>
<dbReference type="Pfam" id="PF08446">
    <property type="entry name" value="PAS_2"/>
    <property type="match status" value="1"/>
</dbReference>
<dbReference type="GO" id="GO:0043709">
    <property type="term" value="P:cell adhesion involved in single-species biofilm formation"/>
    <property type="evidence" value="ECO:0007669"/>
    <property type="project" value="TreeGrafter"/>
</dbReference>
<dbReference type="Pfam" id="PF01590">
    <property type="entry name" value="GAF"/>
    <property type="match status" value="1"/>
</dbReference>
<reference evidence="11 13" key="2">
    <citation type="submission" date="2018-06" db="EMBL/GenBank/DDBJ databases">
        <title>Genomic Encyclopedia of Type Strains, Phase III (KMG-III): the genomes of soil and plant-associated and newly described type strains.</title>
        <authorList>
            <person name="Whitman W."/>
        </authorList>
    </citation>
    <scope>NUCLEOTIDE SEQUENCE [LARGE SCALE GENOMIC DNA]</scope>
    <source>
        <strain evidence="11 13">CGMCC 1.15366</strain>
    </source>
</reference>
<feature type="domain" description="GGDEF" evidence="10">
    <location>
        <begin position="547"/>
        <end position="676"/>
    </location>
</feature>
<evidence type="ECO:0000256" key="3">
    <source>
        <dbReference type="ARBA" id="ARBA00022543"/>
    </source>
</evidence>
<dbReference type="InterPro" id="IPR013515">
    <property type="entry name" value="Phytochrome_cen-reg"/>
</dbReference>
<keyword evidence="6" id="KW-0675">Receptor</keyword>
<evidence type="ECO:0000256" key="6">
    <source>
        <dbReference type="ARBA" id="ARBA00023170"/>
    </source>
</evidence>
<dbReference type="PANTHER" id="PTHR45138">
    <property type="entry name" value="REGULATORY COMPONENTS OF SENSORY TRANSDUCTION SYSTEM"/>
    <property type="match status" value="1"/>
</dbReference>
<dbReference type="InterPro" id="IPR043128">
    <property type="entry name" value="Rev_trsase/Diguanyl_cyclase"/>
</dbReference>
<protein>
    <recommendedName>
        <fullName evidence="2">diguanylate cyclase</fullName>
        <ecNumber evidence="2">2.7.7.65</ecNumber>
    </recommendedName>
</protein>
<evidence type="ECO:0000256" key="2">
    <source>
        <dbReference type="ARBA" id="ARBA00012528"/>
    </source>
</evidence>
<dbReference type="EMBL" id="QLMD01000005">
    <property type="protein sequence ID" value="RAJ98323.1"/>
    <property type="molecule type" value="Genomic_DNA"/>
</dbReference>
<comment type="catalytic activity">
    <reaction evidence="7">
        <text>2 GTP = 3',3'-c-di-GMP + 2 diphosphate</text>
        <dbReference type="Rhea" id="RHEA:24898"/>
        <dbReference type="ChEBI" id="CHEBI:33019"/>
        <dbReference type="ChEBI" id="CHEBI:37565"/>
        <dbReference type="ChEBI" id="CHEBI:58805"/>
        <dbReference type="EC" id="2.7.7.65"/>
    </reaction>
</comment>
<evidence type="ECO:0000313" key="14">
    <source>
        <dbReference type="Proteomes" id="UP000287865"/>
    </source>
</evidence>
<dbReference type="InterPro" id="IPR001294">
    <property type="entry name" value="Phytochrome"/>
</dbReference>
<keyword evidence="14" id="KW-1185">Reference proteome</keyword>
<dbReference type="PROSITE" id="PS50046">
    <property type="entry name" value="PHYTOCHROME_2"/>
    <property type="match status" value="1"/>
</dbReference>
<dbReference type="EC" id="2.7.7.65" evidence="2"/>
<dbReference type="Gene3D" id="3.30.450.40">
    <property type="match status" value="1"/>
</dbReference>
<dbReference type="InterPro" id="IPR043150">
    <property type="entry name" value="Phytochrome_PHY_sf"/>
</dbReference>
<dbReference type="InterPro" id="IPR013654">
    <property type="entry name" value="PAS_2"/>
</dbReference>
<evidence type="ECO:0000256" key="8">
    <source>
        <dbReference type="SAM" id="MobiDB-lite"/>
    </source>
</evidence>
<dbReference type="InterPro" id="IPR016132">
    <property type="entry name" value="Phyto_chromo_attachment"/>
</dbReference>
<feature type="domain" description="Phytochrome chromophore attachment site" evidence="9">
    <location>
        <begin position="133"/>
        <end position="295"/>
    </location>
</feature>
<organism evidence="11 13">
    <name type="scientific">Aliidiomarina maris</name>
    <dbReference type="NCBI Taxonomy" id="531312"/>
    <lineage>
        <taxon>Bacteria</taxon>
        <taxon>Pseudomonadati</taxon>
        <taxon>Pseudomonadota</taxon>
        <taxon>Gammaproteobacteria</taxon>
        <taxon>Alteromonadales</taxon>
        <taxon>Idiomarinaceae</taxon>
        <taxon>Aliidiomarina</taxon>
    </lineage>
</organism>
<dbReference type="NCBIfam" id="TIGR00254">
    <property type="entry name" value="GGDEF"/>
    <property type="match status" value="1"/>
</dbReference>
<dbReference type="SUPFAM" id="SSF55785">
    <property type="entry name" value="PYP-like sensor domain (PAS domain)"/>
    <property type="match status" value="1"/>
</dbReference>
<dbReference type="SMART" id="SM00267">
    <property type="entry name" value="GGDEF"/>
    <property type="match status" value="1"/>
</dbReference>
<reference evidence="12 14" key="1">
    <citation type="journal article" date="2018" name="Front. Microbiol.">
        <title>Genome-Based Analysis Reveals the Taxonomy and Diversity of the Family Idiomarinaceae.</title>
        <authorList>
            <person name="Liu Y."/>
            <person name="Lai Q."/>
            <person name="Shao Z."/>
        </authorList>
    </citation>
    <scope>NUCLEOTIDE SEQUENCE [LARGE SCALE GENOMIC DNA]</scope>
    <source>
        <strain evidence="12 14">CF12-14</strain>
    </source>
</reference>
<dbReference type="CDD" id="cd01949">
    <property type="entry name" value="GGDEF"/>
    <property type="match status" value="1"/>
</dbReference>
<evidence type="ECO:0000256" key="5">
    <source>
        <dbReference type="ARBA" id="ARBA00022991"/>
    </source>
</evidence>
<dbReference type="InterPro" id="IPR003018">
    <property type="entry name" value="GAF"/>
</dbReference>
<dbReference type="OrthoDB" id="9808408at2"/>
<dbReference type="InterPro" id="IPR035965">
    <property type="entry name" value="PAS-like_dom_sf"/>
</dbReference>
<dbReference type="GO" id="GO:0009584">
    <property type="term" value="P:detection of visible light"/>
    <property type="evidence" value="ECO:0007669"/>
    <property type="project" value="InterPro"/>
</dbReference>
<dbReference type="SUPFAM" id="SSF55073">
    <property type="entry name" value="Nucleotide cyclase"/>
    <property type="match status" value="1"/>
</dbReference>
<evidence type="ECO:0000256" key="1">
    <source>
        <dbReference type="ARBA" id="ARBA00001946"/>
    </source>
</evidence>
<evidence type="ECO:0000256" key="7">
    <source>
        <dbReference type="ARBA" id="ARBA00034247"/>
    </source>
</evidence>
<name>A0A327WYT1_9GAMM</name>
<dbReference type="Gene3D" id="3.30.450.270">
    <property type="match status" value="1"/>
</dbReference>
<dbReference type="PANTHER" id="PTHR45138:SF9">
    <property type="entry name" value="DIGUANYLATE CYCLASE DGCM-RELATED"/>
    <property type="match status" value="1"/>
</dbReference>
<dbReference type="PROSITE" id="PS50887">
    <property type="entry name" value="GGDEF"/>
    <property type="match status" value="1"/>
</dbReference>
<gene>
    <name evidence="11" type="ORF">B0I24_10575</name>
    <name evidence="12" type="ORF">CWE07_07360</name>
</gene>
<evidence type="ECO:0000259" key="9">
    <source>
        <dbReference type="PROSITE" id="PS50046"/>
    </source>
</evidence>
<evidence type="ECO:0000256" key="4">
    <source>
        <dbReference type="ARBA" id="ARBA00022606"/>
    </source>
</evidence>